<dbReference type="RefSeq" id="WP_090110090.1">
    <property type="nucleotide sequence ID" value="NZ_FNAT01000001.1"/>
</dbReference>
<keyword evidence="2" id="KW-1185">Reference proteome</keyword>
<sequence length="157" mass="16836">MDRIAAYSAHPARPDREMIPRALTRAMLALVLTVLALVSLSVWSGRAPEYAPAPEGIAASRVLLLSGDMTGAATVRDAGGRLIADLSPEEGGFVSGVWRVLQRQRALHRVPPDGPVSLMRDTAGRLSLLDPSTGWRAELMGFGADNARAFARLLDHE</sequence>
<protein>
    <submittedName>
        <fullName evidence="1">Putative photosynthetic complex assembly protein</fullName>
    </submittedName>
</protein>
<evidence type="ECO:0000313" key="2">
    <source>
        <dbReference type="Proteomes" id="UP000198922"/>
    </source>
</evidence>
<reference evidence="2" key="1">
    <citation type="submission" date="2016-10" db="EMBL/GenBank/DDBJ databases">
        <authorList>
            <person name="Varghese N."/>
            <person name="Submissions S."/>
        </authorList>
    </citation>
    <scope>NUCLEOTIDE SEQUENCE [LARGE SCALE GENOMIC DNA]</scope>
    <source>
        <strain evidence="2">DSM 21424</strain>
    </source>
</reference>
<name>A0A1G7B2P5_9RHOB</name>
<dbReference type="InterPro" id="IPR017495">
    <property type="entry name" value="PuhC"/>
</dbReference>
<dbReference type="NCBIfam" id="TIGR03054">
    <property type="entry name" value="photo_alph_chp1"/>
    <property type="match status" value="1"/>
</dbReference>
<organism evidence="1 2">
    <name type="scientific">Limimaricola pyoseonensis</name>
    <dbReference type="NCBI Taxonomy" id="521013"/>
    <lineage>
        <taxon>Bacteria</taxon>
        <taxon>Pseudomonadati</taxon>
        <taxon>Pseudomonadota</taxon>
        <taxon>Alphaproteobacteria</taxon>
        <taxon>Rhodobacterales</taxon>
        <taxon>Paracoccaceae</taxon>
        <taxon>Limimaricola</taxon>
    </lineage>
</organism>
<dbReference type="OrthoDB" id="7848123at2"/>
<gene>
    <name evidence="1" type="ORF">SAMN04488567_1187</name>
</gene>
<dbReference type="STRING" id="521013.SAMN04488567_1187"/>
<proteinExistence type="predicted"/>
<evidence type="ECO:0000313" key="1">
    <source>
        <dbReference type="EMBL" id="SDE20515.1"/>
    </source>
</evidence>
<accession>A0A1G7B2P5</accession>
<dbReference type="Proteomes" id="UP000198922">
    <property type="component" value="Unassembled WGS sequence"/>
</dbReference>
<dbReference type="AlphaFoldDB" id="A0A1G7B2P5"/>
<dbReference type="EMBL" id="FNAT01000001">
    <property type="protein sequence ID" value="SDE20515.1"/>
    <property type="molecule type" value="Genomic_DNA"/>
</dbReference>